<dbReference type="PROSITE" id="PS50076">
    <property type="entry name" value="DNAJ_2"/>
    <property type="match status" value="1"/>
</dbReference>
<dbReference type="PANTHER" id="PTHR48106:SF18">
    <property type="entry name" value="QUINONE OXIDOREDUCTASE PIG3"/>
    <property type="match status" value="1"/>
</dbReference>
<evidence type="ECO:0000256" key="2">
    <source>
        <dbReference type="ARBA" id="ARBA00022857"/>
    </source>
</evidence>
<dbReference type="Gene3D" id="3.40.50.720">
    <property type="entry name" value="NAD(P)-binding Rossmann-like Domain"/>
    <property type="match status" value="1"/>
</dbReference>
<dbReference type="SMART" id="SM00271">
    <property type="entry name" value="DnaJ"/>
    <property type="match status" value="1"/>
</dbReference>
<dbReference type="InterPro" id="IPR013154">
    <property type="entry name" value="ADH-like_N"/>
</dbReference>
<keyword evidence="5" id="KW-0564">Palmitate</keyword>
<sequence>MFHHPDEDTTMQAVCCKEPGGPEKLYLGRIPKPNPKNGEVLIKVYATALNRADLLQRRGLYPAPAGASNILGLEAAGVVTGFGLGVKRNFNLGDKVMALLSGGGYAQYVAVPEELLMPVPSHLTLYEAAAIPEAWLTAYQILHFIAQVKEGESVLIHAGASGVSTAAIQLARLFHAVPLVTAGSPDKLKIAEKLGAAAGFNYKDGDFSEKILQFTQGRGVDIILDCIGGSYWEKNIDSLAMDGRWVLYGVMGGGSVNGDLLGKLLFKRGHILSSLLRSRSLQYKAELFFVCGENLRMTDPNKPGRKLSTSGESLYKTLDLQKGASSEDIKKAYRKLALRYHPDKNPDNPEAAEKFKVINNANSILNDETKRQIYDQYGSMGLYVADQFGEESVKYYFLMSKCWFKALFFCTMFFTCCCCFCCCCCCCGKCGSKEEEEEYFYVDPEQLEAQMFEEQNKGNQTVIVGQPVPSEAPGASPQGPVIIGMPIPSQDTVDH</sequence>
<proteinExistence type="predicted"/>
<dbReference type="Pfam" id="PF00226">
    <property type="entry name" value="DnaJ"/>
    <property type="match status" value="1"/>
</dbReference>
<evidence type="ECO:0000259" key="8">
    <source>
        <dbReference type="PROSITE" id="PS50076"/>
    </source>
</evidence>
<dbReference type="GO" id="GO:0070402">
    <property type="term" value="F:NADPH binding"/>
    <property type="evidence" value="ECO:0007669"/>
    <property type="project" value="TreeGrafter"/>
</dbReference>
<dbReference type="PROSITE" id="PS00636">
    <property type="entry name" value="DNAJ_1"/>
    <property type="match status" value="1"/>
</dbReference>
<evidence type="ECO:0000256" key="3">
    <source>
        <dbReference type="ARBA" id="ARBA00023002"/>
    </source>
</evidence>
<dbReference type="CDD" id="cd05276">
    <property type="entry name" value="p53_inducible_oxidoreductase"/>
    <property type="match status" value="1"/>
</dbReference>
<dbReference type="InterPro" id="IPR036869">
    <property type="entry name" value="J_dom_sf"/>
</dbReference>
<dbReference type="Gene3D" id="1.10.287.110">
    <property type="entry name" value="DnaJ domain"/>
    <property type="match status" value="1"/>
</dbReference>
<dbReference type="FunFam" id="3.40.50.720:FF:000314">
    <property type="entry name" value="Quinone oxidoreductase PIG3"/>
    <property type="match status" value="1"/>
</dbReference>
<keyword evidence="4" id="KW-0472">Membrane</keyword>
<evidence type="ECO:0000313" key="9">
    <source>
        <dbReference type="EMBL" id="KAK2843503.1"/>
    </source>
</evidence>
<dbReference type="FunFam" id="1.10.287.110:FF:000017">
    <property type="entry name" value="dnaJ homolog subfamily C member 5"/>
    <property type="match status" value="1"/>
</dbReference>
<dbReference type="AlphaFoldDB" id="A0AA88MUN6"/>
<dbReference type="GO" id="GO:0048038">
    <property type="term" value="F:quinone binding"/>
    <property type="evidence" value="ECO:0007669"/>
    <property type="project" value="TreeGrafter"/>
</dbReference>
<accession>A0AA88MUN6</accession>
<comment type="caution">
    <text evidence="9">The sequence shown here is derived from an EMBL/GenBank/DDBJ whole genome shotgun (WGS) entry which is preliminary data.</text>
</comment>
<dbReference type="Pfam" id="PF08240">
    <property type="entry name" value="ADH_N"/>
    <property type="match status" value="1"/>
</dbReference>
<keyword evidence="7" id="KW-0449">Lipoprotein</keyword>
<evidence type="ECO:0000313" key="10">
    <source>
        <dbReference type="Proteomes" id="UP001187315"/>
    </source>
</evidence>
<dbReference type="SMART" id="SM00829">
    <property type="entry name" value="PKS_ER"/>
    <property type="match status" value="1"/>
</dbReference>
<comment type="subcellular location">
    <subcellularLocation>
        <location evidence="1">Membrane</location>
        <topology evidence="1">Lipid-anchor</topology>
    </subcellularLocation>
</comment>
<dbReference type="InterPro" id="IPR014189">
    <property type="entry name" value="Quinone_OxRdtase_PIG3"/>
</dbReference>
<dbReference type="SUPFAM" id="SSF50129">
    <property type="entry name" value="GroES-like"/>
    <property type="match status" value="1"/>
</dbReference>
<keyword evidence="10" id="KW-1185">Reference proteome</keyword>
<dbReference type="Pfam" id="PF00107">
    <property type="entry name" value="ADH_zinc_N"/>
    <property type="match status" value="1"/>
</dbReference>
<protein>
    <recommendedName>
        <fullName evidence="8">J domain-containing protein</fullName>
    </recommendedName>
</protein>
<keyword evidence="6" id="KW-0143">Chaperone</keyword>
<dbReference type="GO" id="GO:0003960">
    <property type="term" value="F:quinone reductase (NADPH) activity"/>
    <property type="evidence" value="ECO:0007669"/>
    <property type="project" value="TreeGrafter"/>
</dbReference>
<dbReference type="InterPro" id="IPR001623">
    <property type="entry name" value="DnaJ_domain"/>
</dbReference>
<dbReference type="SUPFAM" id="SSF51735">
    <property type="entry name" value="NAD(P)-binding Rossmann-fold domains"/>
    <property type="match status" value="1"/>
</dbReference>
<dbReference type="InterPro" id="IPR020843">
    <property type="entry name" value="ER"/>
</dbReference>
<dbReference type="PRINTS" id="PR00625">
    <property type="entry name" value="JDOMAIN"/>
</dbReference>
<dbReference type="PANTHER" id="PTHR48106">
    <property type="entry name" value="QUINONE OXIDOREDUCTASE PIG3-RELATED"/>
    <property type="match status" value="1"/>
</dbReference>
<dbReference type="EMBL" id="JAVHJS010000011">
    <property type="protein sequence ID" value="KAK2843503.1"/>
    <property type="molecule type" value="Genomic_DNA"/>
</dbReference>
<dbReference type="SUPFAM" id="SSF46565">
    <property type="entry name" value="Chaperone J-domain"/>
    <property type="match status" value="1"/>
</dbReference>
<dbReference type="InterPro" id="IPR036291">
    <property type="entry name" value="NAD(P)-bd_dom_sf"/>
</dbReference>
<organism evidence="9 10">
    <name type="scientific">Tachysurus vachellii</name>
    <name type="common">Darkbarbel catfish</name>
    <name type="synonym">Pelteobagrus vachellii</name>
    <dbReference type="NCBI Taxonomy" id="175792"/>
    <lineage>
        <taxon>Eukaryota</taxon>
        <taxon>Metazoa</taxon>
        <taxon>Chordata</taxon>
        <taxon>Craniata</taxon>
        <taxon>Vertebrata</taxon>
        <taxon>Euteleostomi</taxon>
        <taxon>Actinopterygii</taxon>
        <taxon>Neopterygii</taxon>
        <taxon>Teleostei</taxon>
        <taxon>Ostariophysi</taxon>
        <taxon>Siluriformes</taxon>
        <taxon>Bagridae</taxon>
        <taxon>Tachysurus</taxon>
    </lineage>
</organism>
<dbReference type="InterPro" id="IPR018253">
    <property type="entry name" value="DnaJ_domain_CS"/>
</dbReference>
<dbReference type="CDD" id="cd06257">
    <property type="entry name" value="DnaJ"/>
    <property type="match status" value="1"/>
</dbReference>
<dbReference type="GO" id="GO:0016020">
    <property type="term" value="C:membrane"/>
    <property type="evidence" value="ECO:0007669"/>
    <property type="project" value="UniProtKB-SubCell"/>
</dbReference>
<dbReference type="Proteomes" id="UP001187315">
    <property type="component" value="Unassembled WGS sequence"/>
</dbReference>
<evidence type="ECO:0000256" key="1">
    <source>
        <dbReference type="ARBA" id="ARBA00004635"/>
    </source>
</evidence>
<dbReference type="GO" id="GO:0005737">
    <property type="term" value="C:cytoplasm"/>
    <property type="evidence" value="ECO:0007669"/>
    <property type="project" value="UniProtKB-ARBA"/>
</dbReference>
<feature type="domain" description="J" evidence="8">
    <location>
        <begin position="313"/>
        <end position="378"/>
    </location>
</feature>
<keyword evidence="2" id="KW-0521">NADP</keyword>
<evidence type="ECO:0000256" key="6">
    <source>
        <dbReference type="ARBA" id="ARBA00023186"/>
    </source>
</evidence>
<dbReference type="InterPro" id="IPR011032">
    <property type="entry name" value="GroES-like_sf"/>
</dbReference>
<evidence type="ECO:0000256" key="4">
    <source>
        <dbReference type="ARBA" id="ARBA00023136"/>
    </source>
</evidence>
<gene>
    <name evidence="9" type="ORF">Q7C36_011718</name>
</gene>
<name>A0AA88MUN6_TACVA</name>
<evidence type="ECO:0000256" key="7">
    <source>
        <dbReference type="ARBA" id="ARBA00023288"/>
    </source>
</evidence>
<evidence type="ECO:0000256" key="5">
    <source>
        <dbReference type="ARBA" id="ARBA00023139"/>
    </source>
</evidence>
<dbReference type="InterPro" id="IPR013149">
    <property type="entry name" value="ADH-like_C"/>
</dbReference>
<keyword evidence="3" id="KW-0560">Oxidoreductase</keyword>
<dbReference type="NCBIfam" id="TIGR02824">
    <property type="entry name" value="quinone_pig3"/>
    <property type="match status" value="1"/>
</dbReference>
<reference evidence="9" key="1">
    <citation type="submission" date="2023-08" db="EMBL/GenBank/DDBJ databases">
        <title>Pelteobagrus vachellii genome.</title>
        <authorList>
            <person name="Liu H."/>
        </authorList>
    </citation>
    <scope>NUCLEOTIDE SEQUENCE</scope>
    <source>
        <strain evidence="9">PRFRI_2022a</strain>
        <tissue evidence="9">Muscle</tissue>
    </source>
</reference>
<dbReference type="Gene3D" id="3.90.180.10">
    <property type="entry name" value="Medium-chain alcohol dehydrogenases, catalytic domain"/>
    <property type="match status" value="1"/>
</dbReference>